<dbReference type="InterPro" id="IPR002698">
    <property type="entry name" value="FTHF_cligase"/>
</dbReference>
<keyword evidence="4" id="KW-0479">Metal-binding</keyword>
<protein>
    <recommendedName>
        <fullName evidence="4">5-formyltetrahydrofolate cyclo-ligase</fullName>
        <ecNumber evidence="4">6.3.3.2</ecNumber>
    </recommendedName>
</protein>
<dbReference type="GO" id="GO:0030272">
    <property type="term" value="F:5-formyltetrahydrofolate cyclo-ligase activity"/>
    <property type="evidence" value="ECO:0007669"/>
    <property type="project" value="UniProtKB-EC"/>
</dbReference>
<comment type="catalytic activity">
    <reaction evidence="4">
        <text>(6S)-5-formyl-5,6,7,8-tetrahydrofolate + ATP = (6R)-5,10-methenyltetrahydrofolate + ADP + phosphate</text>
        <dbReference type="Rhea" id="RHEA:10488"/>
        <dbReference type="ChEBI" id="CHEBI:30616"/>
        <dbReference type="ChEBI" id="CHEBI:43474"/>
        <dbReference type="ChEBI" id="CHEBI:57455"/>
        <dbReference type="ChEBI" id="CHEBI:57457"/>
        <dbReference type="ChEBI" id="CHEBI:456216"/>
        <dbReference type="EC" id="6.3.3.2"/>
    </reaction>
</comment>
<dbReference type="PANTHER" id="PTHR23407:SF1">
    <property type="entry name" value="5-FORMYLTETRAHYDROFOLATE CYCLO-LIGASE"/>
    <property type="match status" value="1"/>
</dbReference>
<dbReference type="PIRSF" id="PIRSF006806">
    <property type="entry name" value="FTHF_cligase"/>
    <property type="match status" value="1"/>
</dbReference>
<dbReference type="InterPro" id="IPR024185">
    <property type="entry name" value="FTHF_cligase-like_sf"/>
</dbReference>
<comment type="cofactor">
    <cofactor evidence="4">
        <name>Mg(2+)</name>
        <dbReference type="ChEBI" id="CHEBI:18420"/>
    </cofactor>
</comment>
<evidence type="ECO:0000256" key="4">
    <source>
        <dbReference type="RuleBase" id="RU361279"/>
    </source>
</evidence>
<dbReference type="RefSeq" id="WP_244843700.1">
    <property type="nucleotide sequence ID" value="NZ_CP107006.1"/>
</dbReference>
<keyword evidence="6" id="KW-1185">Reference proteome</keyword>
<comment type="similarity">
    <text evidence="1 4">Belongs to the 5-formyltetrahydrofolate cyclo-ligase family.</text>
</comment>
<keyword evidence="2 4" id="KW-0547">Nucleotide-binding</keyword>
<keyword evidence="3 4" id="KW-0067">ATP-binding</keyword>
<evidence type="ECO:0000256" key="3">
    <source>
        <dbReference type="ARBA" id="ARBA00022840"/>
    </source>
</evidence>
<evidence type="ECO:0000256" key="1">
    <source>
        <dbReference type="ARBA" id="ARBA00010638"/>
    </source>
</evidence>
<sequence length="194" mass="22165">MSALKKDIRKQYLQKRIDLLPETAKMLNGRLVEQCKQLDYTGVQYIHIFLPIAGKLEADTYGIVNWLREAQPQAHLVISRSDLSNGQMLHYLWEESTEIALNRFGIPEPVNGRLITPDQLDLVFVPLLAFDKKGHRVGYGKGMYDLFLSQCRPAARKVGLSLFEPVPLIEDTYEGDITMNTVVTPDHIYQFTTK</sequence>
<keyword evidence="4" id="KW-0460">Magnesium</keyword>
<keyword evidence="5" id="KW-0436">Ligase</keyword>
<evidence type="ECO:0000256" key="2">
    <source>
        <dbReference type="ARBA" id="ARBA00022741"/>
    </source>
</evidence>
<accession>A0ABY6JAH3</accession>
<dbReference type="EMBL" id="CP107006">
    <property type="protein sequence ID" value="UYQ95276.1"/>
    <property type="molecule type" value="Genomic_DNA"/>
</dbReference>
<evidence type="ECO:0000313" key="5">
    <source>
        <dbReference type="EMBL" id="UYQ95276.1"/>
    </source>
</evidence>
<organism evidence="5 6">
    <name type="scientific">Chitinophaga horti</name>
    <dbReference type="NCBI Taxonomy" id="2920382"/>
    <lineage>
        <taxon>Bacteria</taxon>
        <taxon>Pseudomonadati</taxon>
        <taxon>Bacteroidota</taxon>
        <taxon>Chitinophagia</taxon>
        <taxon>Chitinophagales</taxon>
        <taxon>Chitinophagaceae</taxon>
        <taxon>Chitinophaga</taxon>
    </lineage>
</organism>
<dbReference type="Pfam" id="PF01812">
    <property type="entry name" value="5-FTHF_cyc-lig"/>
    <property type="match status" value="1"/>
</dbReference>
<dbReference type="SUPFAM" id="SSF100950">
    <property type="entry name" value="NagB/RpiA/CoA transferase-like"/>
    <property type="match status" value="1"/>
</dbReference>
<dbReference type="NCBIfam" id="TIGR02727">
    <property type="entry name" value="MTHFS_bact"/>
    <property type="match status" value="1"/>
</dbReference>
<proteinExistence type="inferred from homology"/>
<dbReference type="InterPro" id="IPR037171">
    <property type="entry name" value="NagB/RpiA_transferase-like"/>
</dbReference>
<gene>
    <name evidence="5" type="ORF">MKQ68_09225</name>
</gene>
<dbReference type="Proteomes" id="UP001162741">
    <property type="component" value="Chromosome"/>
</dbReference>
<dbReference type="PANTHER" id="PTHR23407">
    <property type="entry name" value="ATPASE INHIBITOR/5-FORMYLTETRAHYDROFOLATE CYCLO-LIGASE"/>
    <property type="match status" value="1"/>
</dbReference>
<name>A0ABY6JAH3_9BACT</name>
<reference evidence="5" key="1">
    <citation type="submission" date="2022-10" db="EMBL/GenBank/DDBJ databases">
        <title>Chitinophaga sp. nov., isolated from soil.</title>
        <authorList>
            <person name="Jeon C.O."/>
        </authorList>
    </citation>
    <scope>NUCLEOTIDE SEQUENCE</scope>
    <source>
        <strain evidence="5">R8</strain>
    </source>
</reference>
<dbReference type="Gene3D" id="3.40.50.10420">
    <property type="entry name" value="NagB/RpiA/CoA transferase-like"/>
    <property type="match status" value="1"/>
</dbReference>
<dbReference type="EC" id="6.3.3.2" evidence="4"/>
<evidence type="ECO:0000313" key="6">
    <source>
        <dbReference type="Proteomes" id="UP001162741"/>
    </source>
</evidence>